<dbReference type="EMBL" id="ADBL01000166">
    <property type="status" value="NOT_ANNOTATED_CDS"/>
    <property type="molecule type" value="Genomic_DNA"/>
</dbReference>
<dbReference type="GO" id="GO:0000403">
    <property type="term" value="F:Y-form DNA binding"/>
    <property type="evidence" value="ECO:0007669"/>
    <property type="project" value="TreeGrafter"/>
</dbReference>
<dbReference type="GO" id="GO:0070336">
    <property type="term" value="F:flap-structured DNA binding"/>
    <property type="evidence" value="ECO:0007669"/>
    <property type="project" value="TreeGrafter"/>
</dbReference>
<evidence type="ECO:0000256" key="1">
    <source>
        <dbReference type="SAM" id="MobiDB-lite"/>
    </source>
</evidence>
<dbReference type="InterPro" id="IPR036397">
    <property type="entry name" value="RNaseH_sf"/>
</dbReference>
<dbReference type="EnsemblFungi" id="MAPG_00733T0">
    <property type="protein sequence ID" value="MAPG_00733T0"/>
    <property type="gene ID" value="MAPG_00733"/>
</dbReference>
<keyword evidence="5" id="KW-1185">Reference proteome</keyword>
<evidence type="ECO:0000313" key="4">
    <source>
        <dbReference type="EnsemblFungi" id="MAPG_00733T0"/>
    </source>
</evidence>
<evidence type="ECO:0000313" key="3">
    <source>
        <dbReference type="EMBL" id="KLU81648.1"/>
    </source>
</evidence>
<reference evidence="5" key="1">
    <citation type="submission" date="2010-05" db="EMBL/GenBank/DDBJ databases">
        <title>The genome sequence of Magnaporthe poae strain ATCC 64411.</title>
        <authorList>
            <person name="Ma L.-J."/>
            <person name="Dead R."/>
            <person name="Young S."/>
            <person name="Zeng Q."/>
            <person name="Koehrsen M."/>
            <person name="Alvarado L."/>
            <person name="Berlin A."/>
            <person name="Chapman S.B."/>
            <person name="Chen Z."/>
            <person name="Freedman E."/>
            <person name="Gellesch M."/>
            <person name="Goldberg J."/>
            <person name="Griggs A."/>
            <person name="Gujja S."/>
            <person name="Heilman E.R."/>
            <person name="Heiman D."/>
            <person name="Hepburn T."/>
            <person name="Howarth C."/>
            <person name="Jen D."/>
            <person name="Larson L."/>
            <person name="Mehta T."/>
            <person name="Neiman D."/>
            <person name="Pearson M."/>
            <person name="Roberts A."/>
            <person name="Saif S."/>
            <person name="Shea T."/>
            <person name="Shenoy N."/>
            <person name="Sisk P."/>
            <person name="Stolte C."/>
            <person name="Sykes S."/>
            <person name="Walk T."/>
            <person name="White J."/>
            <person name="Yandava C."/>
            <person name="Haas B."/>
            <person name="Nusbaum C."/>
            <person name="Birren B."/>
        </authorList>
    </citation>
    <scope>NUCLEOTIDE SEQUENCE [LARGE SCALE GENOMIC DNA]</scope>
    <source>
        <strain evidence="5">ATCC 64411 / 73-15</strain>
    </source>
</reference>
<dbReference type="GO" id="GO:0000402">
    <property type="term" value="F:crossed form four-way junction DNA binding"/>
    <property type="evidence" value="ECO:0007669"/>
    <property type="project" value="TreeGrafter"/>
</dbReference>
<dbReference type="AlphaFoldDB" id="A0A0C4DLT7"/>
<dbReference type="OrthoDB" id="5552842at2759"/>
<dbReference type="GO" id="GO:0004520">
    <property type="term" value="F:DNA endonuclease activity"/>
    <property type="evidence" value="ECO:0007669"/>
    <property type="project" value="TreeGrafter"/>
</dbReference>
<reference evidence="3" key="2">
    <citation type="submission" date="2010-05" db="EMBL/GenBank/DDBJ databases">
        <title>The Genome Sequence of Magnaporthe poae strain ATCC 64411.</title>
        <authorList>
            <consortium name="The Broad Institute Genome Sequencing Platform"/>
            <consortium name="Broad Institute Genome Sequencing Center for Infectious Disease"/>
            <person name="Ma L.-J."/>
            <person name="Dead R."/>
            <person name="Young S."/>
            <person name="Zeng Q."/>
            <person name="Koehrsen M."/>
            <person name="Alvarado L."/>
            <person name="Berlin A."/>
            <person name="Chapman S.B."/>
            <person name="Chen Z."/>
            <person name="Freedman E."/>
            <person name="Gellesch M."/>
            <person name="Goldberg J."/>
            <person name="Griggs A."/>
            <person name="Gujja S."/>
            <person name="Heilman E.R."/>
            <person name="Heiman D."/>
            <person name="Hepburn T."/>
            <person name="Howarth C."/>
            <person name="Jen D."/>
            <person name="Larson L."/>
            <person name="Mehta T."/>
            <person name="Neiman D."/>
            <person name="Pearson M."/>
            <person name="Roberts A."/>
            <person name="Saif S."/>
            <person name="Shea T."/>
            <person name="Shenoy N."/>
            <person name="Sisk P."/>
            <person name="Stolte C."/>
            <person name="Sykes S."/>
            <person name="Walk T."/>
            <person name="White J."/>
            <person name="Yandava C."/>
            <person name="Haas B."/>
            <person name="Nusbaum C."/>
            <person name="Birren B."/>
        </authorList>
    </citation>
    <scope>NUCLEOTIDE SEQUENCE</scope>
    <source>
        <strain evidence="3">ATCC 64411</strain>
    </source>
</reference>
<dbReference type="InterPro" id="IPR015242">
    <property type="entry name" value="Ydc2_cat"/>
</dbReference>
<dbReference type="PROSITE" id="PS51257">
    <property type="entry name" value="PROKAR_LIPOPROTEIN"/>
    <property type="match status" value="1"/>
</dbReference>
<feature type="compositionally biased region" description="Basic residues" evidence="1">
    <location>
        <begin position="229"/>
        <end position="239"/>
    </location>
</feature>
<dbReference type="Pfam" id="PF09159">
    <property type="entry name" value="Ydc2-catalyt"/>
    <property type="match status" value="2"/>
</dbReference>
<reference evidence="3" key="3">
    <citation type="submission" date="2011-03" db="EMBL/GenBank/DDBJ databases">
        <title>Annotation of Magnaporthe poae ATCC 64411.</title>
        <authorList>
            <person name="Ma L.-J."/>
            <person name="Dead R."/>
            <person name="Young S.K."/>
            <person name="Zeng Q."/>
            <person name="Gargeya S."/>
            <person name="Fitzgerald M."/>
            <person name="Haas B."/>
            <person name="Abouelleil A."/>
            <person name="Alvarado L."/>
            <person name="Arachchi H.M."/>
            <person name="Berlin A."/>
            <person name="Brown A."/>
            <person name="Chapman S.B."/>
            <person name="Chen Z."/>
            <person name="Dunbar C."/>
            <person name="Freedman E."/>
            <person name="Gearin G."/>
            <person name="Gellesch M."/>
            <person name="Goldberg J."/>
            <person name="Griggs A."/>
            <person name="Gujja S."/>
            <person name="Heiman D."/>
            <person name="Howarth C."/>
            <person name="Larson L."/>
            <person name="Lui A."/>
            <person name="MacDonald P.J.P."/>
            <person name="Mehta T."/>
            <person name="Montmayeur A."/>
            <person name="Murphy C."/>
            <person name="Neiman D."/>
            <person name="Pearson M."/>
            <person name="Priest M."/>
            <person name="Roberts A."/>
            <person name="Saif S."/>
            <person name="Shea T."/>
            <person name="Shenoy N."/>
            <person name="Sisk P."/>
            <person name="Stolte C."/>
            <person name="Sykes S."/>
            <person name="Yandava C."/>
            <person name="Wortman J."/>
            <person name="Nusbaum C."/>
            <person name="Birren B."/>
        </authorList>
    </citation>
    <scope>NUCLEOTIDE SEQUENCE</scope>
    <source>
        <strain evidence="3">ATCC 64411</strain>
    </source>
</reference>
<dbReference type="SUPFAM" id="SSF53098">
    <property type="entry name" value="Ribonuclease H-like"/>
    <property type="match status" value="1"/>
</dbReference>
<feature type="region of interest" description="Disordered" evidence="1">
    <location>
        <begin position="83"/>
        <end position="109"/>
    </location>
</feature>
<dbReference type="Gene3D" id="3.30.420.10">
    <property type="entry name" value="Ribonuclease H-like superfamily/Ribonuclease H"/>
    <property type="match status" value="2"/>
</dbReference>
<sequence length="297" mass="31287">MARASKAPTVAQLQQIAAACGIAKSGTKSVVASRIVSALAAHKPVPPGERLLSIDMGLRNFAFCHFALGGSPTGAAAAATALRRRGKSRASTEKPTASSDTSPTPSPRLMASIEEEKPSGPALTLHSWEVLDLTAVGADADVLDYGSKAGLSAVAVDVAVNPLLASGHFFDSARIPPRMLKKMKIDLLGGWICGDGNGNGDGATGASVTMGSREAERTAEIFLRKWRPAKGAGKRKRTKKSLDDDHDDDDTKKASVQARKLDDLTDCVIQGAAWSSWQDMRTKLAQDGTKEILEQLI</sequence>
<evidence type="ECO:0000259" key="2">
    <source>
        <dbReference type="Pfam" id="PF09159"/>
    </source>
</evidence>
<organism evidence="4 5">
    <name type="scientific">Magnaporthiopsis poae (strain ATCC 64411 / 73-15)</name>
    <name type="common">Kentucky bluegrass fungus</name>
    <name type="synonym">Magnaporthe poae</name>
    <dbReference type="NCBI Taxonomy" id="644358"/>
    <lineage>
        <taxon>Eukaryota</taxon>
        <taxon>Fungi</taxon>
        <taxon>Dikarya</taxon>
        <taxon>Ascomycota</taxon>
        <taxon>Pezizomycotina</taxon>
        <taxon>Sordariomycetes</taxon>
        <taxon>Sordariomycetidae</taxon>
        <taxon>Magnaporthales</taxon>
        <taxon>Magnaporthaceae</taxon>
        <taxon>Magnaporthiopsis</taxon>
    </lineage>
</organism>
<dbReference type="eggNOG" id="ENOG502S4DK">
    <property type="taxonomic scope" value="Eukaryota"/>
</dbReference>
<accession>A0A0C4DLT7</accession>
<dbReference type="Proteomes" id="UP000011715">
    <property type="component" value="Unassembled WGS sequence"/>
</dbReference>
<dbReference type="InterPro" id="IPR039197">
    <property type="entry name" value="Mrs1/Cce1"/>
</dbReference>
<reference evidence="4" key="4">
    <citation type="journal article" date="2015" name="G3 (Bethesda)">
        <title>Genome sequences of three phytopathogenic species of the Magnaporthaceae family of fungi.</title>
        <authorList>
            <person name="Okagaki L.H."/>
            <person name="Nunes C.C."/>
            <person name="Sailsbery J."/>
            <person name="Clay B."/>
            <person name="Brown D."/>
            <person name="John T."/>
            <person name="Oh Y."/>
            <person name="Young N."/>
            <person name="Fitzgerald M."/>
            <person name="Haas B.J."/>
            <person name="Zeng Q."/>
            <person name="Young S."/>
            <person name="Adiconis X."/>
            <person name="Fan L."/>
            <person name="Levin J.Z."/>
            <person name="Mitchell T.K."/>
            <person name="Okubara P.A."/>
            <person name="Farman M.L."/>
            <person name="Kohn L.M."/>
            <person name="Birren B."/>
            <person name="Ma L.-J."/>
            <person name="Dean R.A."/>
        </authorList>
    </citation>
    <scope>NUCLEOTIDE SEQUENCE</scope>
    <source>
        <strain evidence="4">ATCC 64411 / 73-15</strain>
    </source>
</reference>
<reference evidence="4" key="5">
    <citation type="submission" date="2015-06" db="UniProtKB">
        <authorList>
            <consortium name="EnsemblFungi"/>
        </authorList>
    </citation>
    <scope>IDENTIFICATION</scope>
    <source>
        <strain evidence="4">ATCC 64411</strain>
    </source>
</reference>
<dbReference type="VEuPathDB" id="FungiDB:MAPG_00733"/>
<dbReference type="PANTHER" id="PTHR28072:SF1">
    <property type="entry name" value="CRUCIFORM CUTTING ENDONUCLEASE 1, MITOCHONDRIAL-RELATED"/>
    <property type="match status" value="1"/>
</dbReference>
<feature type="region of interest" description="Disordered" evidence="1">
    <location>
        <begin position="229"/>
        <end position="254"/>
    </location>
</feature>
<evidence type="ECO:0000313" key="5">
    <source>
        <dbReference type="Proteomes" id="UP000011715"/>
    </source>
</evidence>
<dbReference type="STRING" id="644358.A0A0C4DLT7"/>
<dbReference type="InterPro" id="IPR012337">
    <property type="entry name" value="RNaseH-like_sf"/>
</dbReference>
<name>A0A0C4DLT7_MAGP6</name>
<gene>
    <name evidence="3" type="ORF">MAPG_00733</name>
</gene>
<feature type="domain" description="Mitochondrial resolvase Ydc2 catalytic" evidence="2">
    <location>
        <begin position="52"/>
        <end position="137"/>
    </location>
</feature>
<dbReference type="EMBL" id="GL876966">
    <property type="protein sequence ID" value="KLU81648.1"/>
    <property type="molecule type" value="Genomic_DNA"/>
</dbReference>
<feature type="domain" description="Mitochondrial resolvase Ydc2 catalytic" evidence="2">
    <location>
        <begin position="178"/>
        <end position="284"/>
    </location>
</feature>
<dbReference type="PANTHER" id="PTHR28072">
    <property type="entry name" value="CRUCIFORM CUTTING ENDONUCLEASE 1, MITOCHONDRIAL-RELATED"/>
    <property type="match status" value="1"/>
</dbReference>
<dbReference type="GO" id="GO:0005739">
    <property type="term" value="C:mitochondrion"/>
    <property type="evidence" value="ECO:0007669"/>
    <property type="project" value="TreeGrafter"/>
</dbReference>
<protein>
    <recommendedName>
        <fullName evidence="2">Mitochondrial resolvase Ydc2 catalytic domain-containing protein</fullName>
    </recommendedName>
</protein>
<proteinExistence type="predicted"/>
<dbReference type="EMBL" id="ADBL01000167">
    <property type="status" value="NOT_ANNOTATED_CDS"/>
    <property type="molecule type" value="Genomic_DNA"/>
</dbReference>